<sequence>MVQSQMRLVKSFERLLRKRRIWDQLQENSNNHGGVEGQNEDQMLEEMLRSINTRYPHVDTLLKEHGLGETDPAVNIGDDAAMKYSATEGMYLEFKEKKFMPFDYKTMDNVVWQSLSEGKLKIEDTQVVILKATDNMIFSKISLPLPRSCIATNDGKGPGTAEMISTMKRFEENGRVVYDFYGNSFAPISVRVGTVVIPNHVAAKTCRQTLFHITMAQDEQHDGDVIASVKSFLEDYSKHFPSEETPGKRSTAKEDDALMFTEIDTLTDDDELMD</sequence>
<dbReference type="Proteomes" id="UP000285883">
    <property type="component" value="Unassembled WGS sequence"/>
</dbReference>
<dbReference type="EMBL" id="MAYM02000121">
    <property type="protein sequence ID" value="RLN45859.1"/>
    <property type="molecule type" value="Genomic_DNA"/>
</dbReference>
<comment type="caution">
    <text evidence="1">The sequence shown here is derived from an EMBL/GenBank/DDBJ whole genome shotgun (WGS) entry which is preliminary data.</text>
</comment>
<protein>
    <submittedName>
        <fullName evidence="1">Uncharacterized protein</fullName>
    </submittedName>
</protein>
<dbReference type="AlphaFoldDB" id="A0A3R7GWV2"/>
<proteinExistence type="predicted"/>
<organism evidence="1 2">
    <name type="scientific">Phytophthora kernoviae</name>
    <dbReference type="NCBI Taxonomy" id="325452"/>
    <lineage>
        <taxon>Eukaryota</taxon>
        <taxon>Sar</taxon>
        <taxon>Stramenopiles</taxon>
        <taxon>Oomycota</taxon>
        <taxon>Peronosporomycetes</taxon>
        <taxon>Peronosporales</taxon>
        <taxon>Peronosporaceae</taxon>
        <taxon>Phytophthora</taxon>
    </lineage>
</organism>
<evidence type="ECO:0000313" key="1">
    <source>
        <dbReference type="EMBL" id="RLN45859.1"/>
    </source>
</evidence>
<feature type="non-terminal residue" evidence="1">
    <location>
        <position position="274"/>
    </location>
</feature>
<evidence type="ECO:0000313" key="2">
    <source>
        <dbReference type="Proteomes" id="UP000285883"/>
    </source>
</evidence>
<reference evidence="1 2" key="1">
    <citation type="submission" date="2018-07" db="EMBL/GenBank/DDBJ databases">
        <title>Genome sequencing of oomycete isolates from Chile give support for New Zealand origin for Phytophthora kernoviae and make available the first Nothophytophthora sp. genome.</title>
        <authorList>
            <person name="Studholme D.J."/>
            <person name="Sanfuentes E."/>
            <person name="Panda P."/>
            <person name="Hill R."/>
            <person name="Sambles C."/>
            <person name="Grant M."/>
            <person name="Williams N.M."/>
            <person name="Mcdougal R.L."/>
        </authorList>
    </citation>
    <scope>NUCLEOTIDE SEQUENCE [LARGE SCALE GENOMIC DNA]</scope>
    <source>
        <strain evidence="1">Chile2</strain>
    </source>
</reference>
<name>A0A3R7GWV2_9STRA</name>
<gene>
    <name evidence="1" type="ORF">BBI17_007016</name>
</gene>
<accession>A0A3R7GWV2</accession>